<evidence type="ECO:0000256" key="2">
    <source>
        <dbReference type="ARBA" id="ARBA00023157"/>
    </source>
</evidence>
<evidence type="ECO:0000313" key="4">
    <source>
        <dbReference type="EMBL" id="KAG6600638.1"/>
    </source>
</evidence>
<evidence type="ECO:0000256" key="1">
    <source>
        <dbReference type="ARBA" id="ARBA00010049"/>
    </source>
</evidence>
<keyword evidence="2" id="KW-1015">Disulfide bond</keyword>
<feature type="non-terminal residue" evidence="4">
    <location>
        <position position="1"/>
    </location>
</feature>
<dbReference type="EMBL" id="JAGKQH010000004">
    <property type="protein sequence ID" value="KAG6600638.1"/>
    <property type="molecule type" value="Genomic_DNA"/>
</dbReference>
<dbReference type="AlphaFoldDB" id="A0AAV6NM85"/>
<evidence type="ECO:0000256" key="3">
    <source>
        <dbReference type="SAM" id="Phobius"/>
    </source>
</evidence>
<keyword evidence="3" id="KW-1133">Transmembrane helix</keyword>
<proteinExistence type="inferred from homology"/>
<sequence>MLMISFFRIGIGRLLELETNRVTAMAAAVANLFWILIGVCFVVAASAQPLQKPFIVNGCVYCDTCRCGFETNASTPISGAIVRLECRDRAKWVLKFSKKAITNSEGKYTIPVSYDHKDESCKMVLVSSPHPTCNQPDLGRNSATVILTNNNGLTNNVRYANAMGFFTQRPLALCPSLLKQYLDYDESL</sequence>
<comment type="similarity">
    <text evidence="1">Belongs to the Ole e I family.</text>
</comment>
<protein>
    <submittedName>
        <fullName evidence="4">Protein DOWNSTREAM OF FLC</fullName>
    </submittedName>
</protein>
<name>A0AAV6NM85_9ROSI</name>
<accession>A0AAV6NM85</accession>
<dbReference type="InterPro" id="IPR006041">
    <property type="entry name" value="Pollen_Ole_e1_allergen"/>
</dbReference>
<gene>
    <name evidence="4" type="primary">DFC</name>
    <name evidence="4" type="ORF">SDJN03_05871</name>
</gene>
<feature type="transmembrane region" description="Helical" evidence="3">
    <location>
        <begin position="21"/>
        <end position="45"/>
    </location>
</feature>
<dbReference type="PANTHER" id="PTHR31614:SF5">
    <property type="entry name" value="ALLERGEN-LIKE PROTEIN BRSN20"/>
    <property type="match status" value="1"/>
</dbReference>
<keyword evidence="3" id="KW-0812">Transmembrane</keyword>
<organism evidence="4 5">
    <name type="scientific">Cucurbita argyrosperma subsp. sororia</name>
    <dbReference type="NCBI Taxonomy" id="37648"/>
    <lineage>
        <taxon>Eukaryota</taxon>
        <taxon>Viridiplantae</taxon>
        <taxon>Streptophyta</taxon>
        <taxon>Embryophyta</taxon>
        <taxon>Tracheophyta</taxon>
        <taxon>Spermatophyta</taxon>
        <taxon>Magnoliopsida</taxon>
        <taxon>eudicotyledons</taxon>
        <taxon>Gunneridae</taxon>
        <taxon>Pentapetalae</taxon>
        <taxon>rosids</taxon>
        <taxon>fabids</taxon>
        <taxon>Cucurbitales</taxon>
        <taxon>Cucurbitaceae</taxon>
        <taxon>Cucurbiteae</taxon>
        <taxon>Cucurbita</taxon>
    </lineage>
</organism>
<comment type="caution">
    <text evidence="4">The sequence shown here is derived from an EMBL/GenBank/DDBJ whole genome shotgun (WGS) entry which is preliminary data.</text>
</comment>
<dbReference type="Pfam" id="PF01190">
    <property type="entry name" value="Pollen_Ole_e_1"/>
    <property type="match status" value="1"/>
</dbReference>
<reference evidence="4 5" key="1">
    <citation type="journal article" date="2021" name="Hortic Res">
        <title>The domestication of Cucurbita argyrosperma as revealed by the genome of its wild relative.</title>
        <authorList>
            <person name="Barrera-Redondo J."/>
            <person name="Sanchez-de la Vega G."/>
            <person name="Aguirre-Liguori J.A."/>
            <person name="Castellanos-Morales G."/>
            <person name="Gutierrez-Guerrero Y.T."/>
            <person name="Aguirre-Dugua X."/>
            <person name="Aguirre-Planter E."/>
            <person name="Tenaillon M.I."/>
            <person name="Lira-Saade R."/>
            <person name="Eguiarte L.E."/>
        </authorList>
    </citation>
    <scope>NUCLEOTIDE SEQUENCE [LARGE SCALE GENOMIC DNA]</scope>
    <source>
        <strain evidence="4">JBR-2021</strain>
    </source>
</reference>
<keyword evidence="5" id="KW-1185">Reference proteome</keyword>
<keyword evidence="3" id="KW-0472">Membrane</keyword>
<evidence type="ECO:0000313" key="5">
    <source>
        <dbReference type="Proteomes" id="UP000685013"/>
    </source>
</evidence>
<dbReference type="Proteomes" id="UP000685013">
    <property type="component" value="Chromosome 4"/>
</dbReference>
<dbReference type="PANTHER" id="PTHR31614">
    <property type="entry name" value="PROTEIN DOWNSTREAM OF FLC-RELATED"/>
    <property type="match status" value="1"/>
</dbReference>